<dbReference type="GO" id="GO:0003824">
    <property type="term" value="F:catalytic activity"/>
    <property type="evidence" value="ECO:0007669"/>
    <property type="project" value="UniProtKB-ARBA"/>
</dbReference>
<proteinExistence type="predicted"/>
<accession>A0AAJ8JZB1</accession>
<dbReference type="GeneID" id="91090646"/>
<dbReference type="KEGG" id="cdep:91090646"/>
<dbReference type="Gene3D" id="3.40.30.10">
    <property type="entry name" value="Glutaredoxin"/>
    <property type="match status" value="1"/>
</dbReference>
<dbReference type="InterPro" id="IPR012341">
    <property type="entry name" value="6hp_glycosidase-like_sf"/>
</dbReference>
<dbReference type="InterPro" id="IPR004879">
    <property type="entry name" value="Ssp411-like_TRX"/>
</dbReference>
<dbReference type="RefSeq" id="XP_066071881.1">
    <property type="nucleotide sequence ID" value="XM_066215784.1"/>
</dbReference>
<dbReference type="CDD" id="cd02955">
    <property type="entry name" value="SSP411"/>
    <property type="match status" value="1"/>
</dbReference>
<dbReference type="SUPFAM" id="SSF52833">
    <property type="entry name" value="Thioredoxin-like"/>
    <property type="match status" value="1"/>
</dbReference>
<name>A0AAJ8JZB1_9TREE</name>
<dbReference type="AlphaFoldDB" id="A0AAJ8JZB1"/>
<dbReference type="PANTHER" id="PTHR42899">
    <property type="entry name" value="SPERMATOGENESIS-ASSOCIATED PROTEIN 20"/>
    <property type="match status" value="1"/>
</dbReference>
<keyword evidence="3" id="KW-1185">Reference proteome</keyword>
<dbReference type="Pfam" id="PF03190">
    <property type="entry name" value="Thioredox_DsbH"/>
    <property type="match status" value="1"/>
</dbReference>
<evidence type="ECO:0000313" key="3">
    <source>
        <dbReference type="Proteomes" id="UP000094043"/>
    </source>
</evidence>
<protein>
    <recommendedName>
        <fullName evidence="1">Spermatogenesis-associated protein 20-like TRX domain-containing protein</fullName>
    </recommendedName>
</protein>
<dbReference type="GO" id="GO:0005975">
    <property type="term" value="P:carbohydrate metabolic process"/>
    <property type="evidence" value="ECO:0007669"/>
    <property type="project" value="InterPro"/>
</dbReference>
<dbReference type="InterPro" id="IPR024705">
    <property type="entry name" value="Ssp411"/>
</dbReference>
<dbReference type="Gene3D" id="1.50.10.10">
    <property type="match status" value="1"/>
</dbReference>
<dbReference type="PIRSF" id="PIRSF006402">
    <property type="entry name" value="UCP006402_thioredoxin"/>
    <property type="match status" value="1"/>
</dbReference>
<gene>
    <name evidence="2" type="ORF">L203_106438</name>
</gene>
<dbReference type="SUPFAM" id="SSF48208">
    <property type="entry name" value="Six-hairpin glycosidases"/>
    <property type="match status" value="1"/>
</dbReference>
<evidence type="ECO:0000259" key="1">
    <source>
        <dbReference type="Pfam" id="PF03190"/>
    </source>
</evidence>
<reference evidence="2" key="3">
    <citation type="submission" date="2024-01" db="EMBL/GenBank/DDBJ databases">
        <authorList>
            <person name="Coelho M.A."/>
            <person name="David-Palma M."/>
            <person name="Shea T."/>
            <person name="Sun S."/>
            <person name="Cuomo C.A."/>
            <person name="Heitman J."/>
        </authorList>
    </citation>
    <scope>NUCLEOTIDE SEQUENCE</scope>
    <source>
        <strain evidence="2">CBS 7841</strain>
    </source>
</reference>
<dbReference type="InterPro" id="IPR036249">
    <property type="entry name" value="Thioredoxin-like_sf"/>
</dbReference>
<evidence type="ECO:0000313" key="2">
    <source>
        <dbReference type="EMBL" id="WVN91181.1"/>
    </source>
</evidence>
<feature type="domain" description="Spermatogenesis-associated protein 20-like TRX" evidence="1">
    <location>
        <begin position="14"/>
        <end position="168"/>
    </location>
</feature>
<dbReference type="PANTHER" id="PTHR42899:SF1">
    <property type="entry name" value="SPERMATOGENESIS-ASSOCIATED PROTEIN 20"/>
    <property type="match status" value="1"/>
</dbReference>
<reference evidence="2" key="1">
    <citation type="submission" date="2016-06" db="EMBL/GenBank/DDBJ databases">
        <authorList>
            <person name="Cuomo C."/>
            <person name="Litvintseva A."/>
            <person name="Heitman J."/>
            <person name="Chen Y."/>
            <person name="Sun S."/>
            <person name="Springer D."/>
            <person name="Dromer F."/>
            <person name="Young S."/>
            <person name="Zeng Q."/>
            <person name="Chapman S."/>
            <person name="Gujja S."/>
            <person name="Saif S."/>
            <person name="Birren B."/>
        </authorList>
    </citation>
    <scope>NUCLEOTIDE SEQUENCE</scope>
    <source>
        <strain evidence="2">CBS 7841</strain>
    </source>
</reference>
<sequence>MTSSSAGSRLPLTNVLGKSKSPYLLQHKDNPVAWQEWSPETIALAQRLDKPIFLSSGYSACHWCHVLAHESFEDKDTAKLMNDWFVNIKVDREERPDVDRMYMSYLQASSGGGGWPMSIFMTPKLEPFFAGTYFPLASFQALLVKIHELWAEDREKCEQLGRGVIEALKDIGNSPGMGESLSEIMKTSPASKLLTQLSAMYDPRYGGFSSSGVSSRGPKFPSLSNTLEPLARIASLPPSSHGDKDVRVEAREMGMMMLRGIWKGGIRDWVGGGVARYSVDEAWVVPHFEKMLYDQAQLISSALDFARLYPPGHSDRELCEDLAADILTYSLRDLRSQEGGFWSAEDADSAPSPGAKETEGAFYIWSKNNGNVNSVHDSHGEMRGKNILHQVKTYAEVGLQVGVSPEQVKEAVQRGCKNLKERRDGRERPGLDDKILAGWNGLMLSALAKAAIHLPKDYPVTEQLLPAAKGIVEFIKKNMWDSTTQVLSRSYRRSKGPQGQTDDYAFLVQGLLHLYEATGDESCLLFAEELQEKQDEFFWDEAEGGYFASAEDPHVLVRMKDAQVRTTSTESILTNQDGAEPSAASISAHNLSRLSLFLSSKAQQYQQKAEKTWVSMGQLIVQHPRAVGYAVSGLIDLEKGWREVIIIGAREEHTTQEFFRLVWQKYYPNQVLIHIDPGNLPMALAERNTVVKALVQDIQNGKEVGSSLRLCQQGSCGLPVREASDAAEILGQ</sequence>
<organism evidence="2 3">
    <name type="scientific">Cryptococcus depauperatus CBS 7841</name>
    <dbReference type="NCBI Taxonomy" id="1295531"/>
    <lineage>
        <taxon>Eukaryota</taxon>
        <taxon>Fungi</taxon>
        <taxon>Dikarya</taxon>
        <taxon>Basidiomycota</taxon>
        <taxon>Agaricomycotina</taxon>
        <taxon>Tremellomycetes</taxon>
        <taxon>Tremellales</taxon>
        <taxon>Cryptococcaceae</taxon>
        <taxon>Cryptococcus</taxon>
    </lineage>
</organism>
<dbReference type="EMBL" id="CP143791">
    <property type="protein sequence ID" value="WVN91181.1"/>
    <property type="molecule type" value="Genomic_DNA"/>
</dbReference>
<dbReference type="InterPro" id="IPR008928">
    <property type="entry name" value="6-hairpin_glycosidase_sf"/>
</dbReference>
<dbReference type="Proteomes" id="UP000094043">
    <property type="component" value="Chromosome 8"/>
</dbReference>
<reference evidence="2" key="2">
    <citation type="journal article" date="2022" name="Elife">
        <title>Obligate sexual reproduction of a homothallic fungus closely related to the Cryptococcus pathogenic species complex.</title>
        <authorList>
            <person name="Passer A.R."/>
            <person name="Clancey S.A."/>
            <person name="Shea T."/>
            <person name="David-Palma M."/>
            <person name="Averette A.F."/>
            <person name="Boekhout T."/>
            <person name="Porcel B.M."/>
            <person name="Nowrousian M."/>
            <person name="Cuomo C.A."/>
            <person name="Sun S."/>
            <person name="Heitman J."/>
            <person name="Coelho M.A."/>
        </authorList>
    </citation>
    <scope>NUCLEOTIDE SEQUENCE</scope>
    <source>
        <strain evidence="2">CBS 7841</strain>
    </source>
</reference>